<feature type="signal peptide" evidence="1">
    <location>
        <begin position="1"/>
        <end position="22"/>
    </location>
</feature>
<reference evidence="2 3" key="1">
    <citation type="submission" date="2010-05" db="EMBL/GenBank/DDBJ databases">
        <title>The Genome Sequence of Thecamonas trahens ATCC 50062.</title>
        <authorList>
            <consortium name="The Broad Institute Genome Sequencing Platform"/>
            <person name="Russ C."/>
            <person name="Cuomo C."/>
            <person name="Shea T."/>
            <person name="Young S.K."/>
            <person name="Zeng Q."/>
            <person name="Koehrsen M."/>
            <person name="Haas B."/>
            <person name="Borodovsky M."/>
            <person name="Guigo R."/>
            <person name="Alvarado L."/>
            <person name="Berlin A."/>
            <person name="Bochicchio J."/>
            <person name="Borenstein D."/>
            <person name="Chapman S."/>
            <person name="Chen Z."/>
            <person name="Freedman E."/>
            <person name="Gellesch M."/>
            <person name="Goldberg J."/>
            <person name="Griggs A."/>
            <person name="Gujja S."/>
            <person name="Heilman E."/>
            <person name="Heiman D."/>
            <person name="Hepburn T."/>
            <person name="Howarth C."/>
            <person name="Jen D."/>
            <person name="Larson L."/>
            <person name="Mehta T."/>
            <person name="Park D."/>
            <person name="Pearson M."/>
            <person name="Roberts A."/>
            <person name="Saif S."/>
            <person name="Shenoy N."/>
            <person name="Sisk P."/>
            <person name="Stolte C."/>
            <person name="Sykes S."/>
            <person name="Thomson T."/>
            <person name="Walk T."/>
            <person name="White J."/>
            <person name="Yandava C."/>
            <person name="Burger G."/>
            <person name="Gray M.W."/>
            <person name="Holland P.W.H."/>
            <person name="King N."/>
            <person name="Lang F.B.F."/>
            <person name="Roger A.J."/>
            <person name="Ruiz-Trillo I."/>
            <person name="Lander E."/>
            <person name="Nusbaum C."/>
        </authorList>
    </citation>
    <scope>NUCLEOTIDE SEQUENCE [LARGE SCALE GENOMIC DNA]</scope>
    <source>
        <strain evidence="2 3">ATCC 50062</strain>
    </source>
</reference>
<organism evidence="2 3">
    <name type="scientific">Thecamonas trahens ATCC 50062</name>
    <dbReference type="NCBI Taxonomy" id="461836"/>
    <lineage>
        <taxon>Eukaryota</taxon>
        <taxon>Apusozoa</taxon>
        <taxon>Apusomonadida</taxon>
        <taxon>Apusomonadidae</taxon>
        <taxon>Thecamonas</taxon>
    </lineage>
</organism>
<dbReference type="RefSeq" id="XP_013753638.1">
    <property type="nucleotide sequence ID" value="XM_013898184.1"/>
</dbReference>
<accession>A0A0L0DQ93</accession>
<feature type="chain" id="PRO_5005537742" evidence="1">
    <location>
        <begin position="23"/>
        <end position="330"/>
    </location>
</feature>
<gene>
    <name evidence="2" type="ORF">AMSG_10481</name>
</gene>
<dbReference type="SUPFAM" id="SSF51004">
    <property type="entry name" value="C-terminal (heme d1) domain of cytochrome cd1-nitrite reductase"/>
    <property type="match status" value="1"/>
</dbReference>
<dbReference type="InterPro" id="IPR011048">
    <property type="entry name" value="Haem_d1_sf"/>
</dbReference>
<sequence length="330" mass="34227">MTAGRFVMMLALAVTGIALCCGAGASGELCLIYGDNGPGGYLGRLDEASGELTLLTSGVELPPFPMVSAPLVATGDPSGQIVSYPTGSTTEFALLVATVGASNITAAETDAPVLPVGYAIIGVGLTDGDSEGVAVAWAESGSLMAVAFQPFSGKILHQVTAMMPAWYSPSVSAWTTDDDGKPVMVVQMRSGLAWQMVEVFFNGTAPRVVAQDSLGPYVALTSGASGTVYGIVYAGGSDPVDLDFVKVVPGYTYDSPYVVTRIGKKYVSCQPTMAVGSGSDSETVFAVCKKYAARASHLLSMNAASGQIHDPKLPFEQDRFVFGYLFSLMS</sequence>
<evidence type="ECO:0000313" key="3">
    <source>
        <dbReference type="Proteomes" id="UP000054408"/>
    </source>
</evidence>
<name>A0A0L0DQ93_THETB</name>
<keyword evidence="3" id="KW-1185">Reference proteome</keyword>
<proteinExistence type="predicted"/>
<evidence type="ECO:0000313" key="2">
    <source>
        <dbReference type="EMBL" id="KNC54484.1"/>
    </source>
</evidence>
<protein>
    <submittedName>
        <fullName evidence="2">Uncharacterized protein</fullName>
    </submittedName>
</protein>
<dbReference type="AlphaFoldDB" id="A0A0L0DQ93"/>
<keyword evidence="1" id="KW-0732">Signal</keyword>
<dbReference type="GeneID" id="25568696"/>
<dbReference type="Proteomes" id="UP000054408">
    <property type="component" value="Unassembled WGS sequence"/>
</dbReference>
<dbReference type="EMBL" id="GL349490">
    <property type="protein sequence ID" value="KNC54484.1"/>
    <property type="molecule type" value="Genomic_DNA"/>
</dbReference>
<evidence type="ECO:0000256" key="1">
    <source>
        <dbReference type="SAM" id="SignalP"/>
    </source>
</evidence>